<proteinExistence type="predicted"/>
<feature type="transmembrane region" description="Helical" evidence="1">
    <location>
        <begin position="136"/>
        <end position="156"/>
    </location>
</feature>
<keyword evidence="1" id="KW-0472">Membrane</keyword>
<comment type="caution">
    <text evidence="2">The sequence shown here is derived from an EMBL/GenBank/DDBJ whole genome shotgun (WGS) entry which is preliminary data.</text>
</comment>
<evidence type="ECO:0008006" key="4">
    <source>
        <dbReference type="Google" id="ProtNLM"/>
    </source>
</evidence>
<dbReference type="RefSeq" id="WP_229711506.1">
    <property type="nucleotide sequence ID" value="NZ_BMMP01000001.1"/>
</dbReference>
<evidence type="ECO:0000313" key="2">
    <source>
        <dbReference type="EMBL" id="GGO42193.1"/>
    </source>
</evidence>
<keyword evidence="1" id="KW-0812">Transmembrane</keyword>
<evidence type="ECO:0000313" key="3">
    <source>
        <dbReference type="Proteomes" id="UP000631535"/>
    </source>
</evidence>
<organism evidence="2 3">
    <name type="scientific">Streptomyces daqingensis</name>
    <dbReference type="NCBI Taxonomy" id="1472640"/>
    <lineage>
        <taxon>Bacteria</taxon>
        <taxon>Bacillati</taxon>
        <taxon>Actinomycetota</taxon>
        <taxon>Actinomycetes</taxon>
        <taxon>Kitasatosporales</taxon>
        <taxon>Streptomycetaceae</taxon>
        <taxon>Streptomyces</taxon>
    </lineage>
</organism>
<reference evidence="3" key="1">
    <citation type="journal article" date="2019" name="Int. J. Syst. Evol. Microbiol.">
        <title>The Global Catalogue of Microorganisms (GCM) 10K type strain sequencing project: providing services to taxonomists for standard genome sequencing and annotation.</title>
        <authorList>
            <consortium name="The Broad Institute Genomics Platform"/>
            <consortium name="The Broad Institute Genome Sequencing Center for Infectious Disease"/>
            <person name="Wu L."/>
            <person name="Ma J."/>
        </authorList>
    </citation>
    <scope>NUCLEOTIDE SEQUENCE [LARGE SCALE GENOMIC DNA]</scope>
    <source>
        <strain evidence="3">CGMCC 4.7178</strain>
    </source>
</reference>
<keyword evidence="1" id="KW-1133">Transmembrane helix</keyword>
<protein>
    <recommendedName>
        <fullName evidence="4">Ferric oxidoreductase domain-containing protein</fullName>
    </recommendedName>
</protein>
<gene>
    <name evidence="2" type="ORF">GCM10012287_02490</name>
</gene>
<sequence>MVATLALVFAISNQSMARVWAFIDFGSGVVSLLLLTFTVLWGLAAADQFVLDPNHRLIAQAIHRGTAVGGLGFLGLHVWSKISLGSTSVQSAAIPFTDGAQPVLVGLGSVAGYLFVAVTMTGAVRGAFARKGQSRLWRALHMSAYLAWGAALIHGLRAGRPVADYVDLGYGLCLTAVTVVLMMRLAQGRTKRPGSSKKEKR</sequence>
<keyword evidence="3" id="KW-1185">Reference proteome</keyword>
<dbReference type="Proteomes" id="UP000631535">
    <property type="component" value="Unassembled WGS sequence"/>
</dbReference>
<feature type="transmembrane region" description="Helical" evidence="1">
    <location>
        <begin position="99"/>
        <end position="124"/>
    </location>
</feature>
<feature type="transmembrane region" description="Helical" evidence="1">
    <location>
        <begin position="27"/>
        <end position="45"/>
    </location>
</feature>
<accession>A0ABQ2LR57</accession>
<evidence type="ECO:0000256" key="1">
    <source>
        <dbReference type="SAM" id="Phobius"/>
    </source>
</evidence>
<name>A0ABQ2LR57_9ACTN</name>
<feature type="transmembrane region" description="Helical" evidence="1">
    <location>
        <begin position="168"/>
        <end position="186"/>
    </location>
</feature>
<dbReference type="EMBL" id="BMMP01000001">
    <property type="protein sequence ID" value="GGO42193.1"/>
    <property type="molecule type" value="Genomic_DNA"/>
</dbReference>